<evidence type="ECO:0000256" key="1">
    <source>
        <dbReference type="ARBA" id="ARBA00022448"/>
    </source>
</evidence>
<keyword evidence="7" id="KW-1185">Reference proteome</keyword>
<dbReference type="InterPro" id="IPR027417">
    <property type="entry name" value="P-loop_NTPase"/>
</dbReference>
<sequence>MLSRRKRCRKINHHKNLAGFYKPDQGEISIDDESVSFSNPRDSKNHGISVIHQELLLVPHLTVAENISLGHWPQNNSKMINWKDVYNRAKEALDKLGEH</sequence>
<dbReference type="SUPFAM" id="SSF52540">
    <property type="entry name" value="P-loop containing nucleoside triphosphate hydrolases"/>
    <property type="match status" value="1"/>
</dbReference>
<proteinExistence type="predicted"/>
<feature type="domain" description="ABC transporter" evidence="5">
    <location>
        <begin position="15"/>
        <end position="97"/>
    </location>
</feature>
<dbReference type="PANTHER" id="PTHR43790">
    <property type="entry name" value="CARBOHYDRATE TRANSPORT ATP-BINDING PROTEIN MG119-RELATED"/>
    <property type="match status" value="1"/>
</dbReference>
<dbReference type="GO" id="GO:0005524">
    <property type="term" value="F:ATP binding"/>
    <property type="evidence" value="ECO:0007669"/>
    <property type="project" value="UniProtKB-KW"/>
</dbReference>
<protein>
    <submittedName>
        <fullName evidence="6">ATP-binding cassette domain-containing protein</fullName>
    </submittedName>
</protein>
<dbReference type="Pfam" id="PF00005">
    <property type="entry name" value="ABC_tran"/>
    <property type="match status" value="1"/>
</dbReference>
<dbReference type="EMBL" id="JAMQCR010000001">
    <property type="protein sequence ID" value="MCM2533341.1"/>
    <property type="molecule type" value="Genomic_DNA"/>
</dbReference>
<dbReference type="PANTHER" id="PTHR43790:SF9">
    <property type="entry name" value="GALACTOFURANOSE TRANSPORTER ATP-BINDING PROTEIN YTFR"/>
    <property type="match status" value="1"/>
</dbReference>
<dbReference type="InterPro" id="IPR003439">
    <property type="entry name" value="ABC_transporter-like_ATP-bd"/>
</dbReference>
<evidence type="ECO:0000259" key="5">
    <source>
        <dbReference type="Pfam" id="PF00005"/>
    </source>
</evidence>
<keyword evidence="1" id="KW-0813">Transport</keyword>
<evidence type="ECO:0000256" key="4">
    <source>
        <dbReference type="ARBA" id="ARBA00022840"/>
    </source>
</evidence>
<dbReference type="Proteomes" id="UP001523262">
    <property type="component" value="Unassembled WGS sequence"/>
</dbReference>
<dbReference type="Gene3D" id="3.40.50.300">
    <property type="entry name" value="P-loop containing nucleotide triphosphate hydrolases"/>
    <property type="match status" value="1"/>
</dbReference>
<name>A0ABT0WAH6_9BACI</name>
<keyword evidence="2" id="KW-0677">Repeat</keyword>
<gene>
    <name evidence="6" type="ORF">NDK43_14200</name>
</gene>
<organism evidence="6 7">
    <name type="scientific">Neobacillus pocheonensis</name>
    <dbReference type="NCBI Taxonomy" id="363869"/>
    <lineage>
        <taxon>Bacteria</taxon>
        <taxon>Bacillati</taxon>
        <taxon>Bacillota</taxon>
        <taxon>Bacilli</taxon>
        <taxon>Bacillales</taxon>
        <taxon>Bacillaceae</taxon>
        <taxon>Neobacillus</taxon>
    </lineage>
</organism>
<keyword evidence="3" id="KW-0547">Nucleotide-binding</keyword>
<evidence type="ECO:0000313" key="6">
    <source>
        <dbReference type="EMBL" id="MCM2533341.1"/>
    </source>
</evidence>
<keyword evidence="4 6" id="KW-0067">ATP-binding</keyword>
<accession>A0ABT0WAH6</accession>
<evidence type="ECO:0000256" key="3">
    <source>
        <dbReference type="ARBA" id="ARBA00022741"/>
    </source>
</evidence>
<reference evidence="6 7" key="1">
    <citation type="submission" date="2022-06" db="EMBL/GenBank/DDBJ databases">
        <authorList>
            <person name="Jeon C.O."/>
        </authorList>
    </citation>
    <scope>NUCLEOTIDE SEQUENCE [LARGE SCALE GENOMIC DNA]</scope>
    <source>
        <strain evidence="6 7">KCTC 13943</strain>
    </source>
</reference>
<dbReference type="InterPro" id="IPR050107">
    <property type="entry name" value="ABC_carbohydrate_import_ATPase"/>
</dbReference>
<comment type="caution">
    <text evidence="6">The sequence shown here is derived from an EMBL/GenBank/DDBJ whole genome shotgun (WGS) entry which is preliminary data.</text>
</comment>
<evidence type="ECO:0000256" key="2">
    <source>
        <dbReference type="ARBA" id="ARBA00022737"/>
    </source>
</evidence>
<evidence type="ECO:0000313" key="7">
    <source>
        <dbReference type="Proteomes" id="UP001523262"/>
    </source>
</evidence>